<name>A0A2C6KMP5_9APIC</name>
<dbReference type="Proteomes" id="UP000221165">
    <property type="component" value="Unassembled WGS sequence"/>
</dbReference>
<dbReference type="RefSeq" id="XP_067919449.1">
    <property type="nucleotide sequence ID" value="XM_068068580.1"/>
</dbReference>
<protein>
    <submittedName>
        <fullName evidence="1">Uncharacterized protein</fullName>
    </submittedName>
</protein>
<accession>A0A2C6KMP5</accession>
<comment type="caution">
    <text evidence="1">The sequence shown here is derived from an EMBL/GenBank/DDBJ whole genome shotgun (WGS) entry which is preliminary data.</text>
</comment>
<sequence length="56" mass="6317">MVGENSAFLKSPPSFLTHPVFQLSLLSLAEEEPPHLRRYPVVQKPLRRGSTLLGQF</sequence>
<gene>
    <name evidence="1" type="ORF">CSUI_008447</name>
</gene>
<organism evidence="1 2">
    <name type="scientific">Cystoisospora suis</name>
    <dbReference type="NCBI Taxonomy" id="483139"/>
    <lineage>
        <taxon>Eukaryota</taxon>
        <taxon>Sar</taxon>
        <taxon>Alveolata</taxon>
        <taxon>Apicomplexa</taxon>
        <taxon>Conoidasida</taxon>
        <taxon>Coccidia</taxon>
        <taxon>Eucoccidiorida</taxon>
        <taxon>Eimeriorina</taxon>
        <taxon>Sarcocystidae</taxon>
        <taxon>Cystoisospora</taxon>
    </lineage>
</organism>
<dbReference type="VEuPathDB" id="ToxoDB:CSUI_008447"/>
<proteinExistence type="predicted"/>
<reference evidence="1 2" key="1">
    <citation type="journal article" date="2017" name="Int. J. Parasitol.">
        <title>The genome of the protozoan parasite Cystoisospora suis and a reverse vaccinology approach to identify vaccine candidates.</title>
        <authorList>
            <person name="Palmieri N."/>
            <person name="Shrestha A."/>
            <person name="Ruttkowski B."/>
            <person name="Beck T."/>
            <person name="Vogl C."/>
            <person name="Tomley F."/>
            <person name="Blake D.P."/>
            <person name="Joachim A."/>
        </authorList>
    </citation>
    <scope>NUCLEOTIDE SEQUENCE [LARGE SCALE GENOMIC DNA]</scope>
    <source>
        <strain evidence="1 2">Wien I</strain>
    </source>
</reference>
<evidence type="ECO:0000313" key="2">
    <source>
        <dbReference type="Proteomes" id="UP000221165"/>
    </source>
</evidence>
<keyword evidence="2" id="KW-1185">Reference proteome</keyword>
<dbReference type="EMBL" id="MIGC01004727">
    <property type="protein sequence ID" value="PHJ17734.1"/>
    <property type="molecule type" value="Genomic_DNA"/>
</dbReference>
<dbReference type="AlphaFoldDB" id="A0A2C6KMP5"/>
<evidence type="ECO:0000313" key="1">
    <source>
        <dbReference type="EMBL" id="PHJ17734.1"/>
    </source>
</evidence>
<dbReference type="GeneID" id="94431791"/>